<name>A0A7L4ZCP1_9FLAO</name>
<accession>A0A7L4ZCP1</accession>
<sequence>MLQNIKNLVEVKTLTKKEQQTIHGGIHRCAMDGCPPGLVCTKSGCKEL</sequence>
<organism evidence="1 2">
    <name type="scientific">Kordia antarctica</name>
    <dbReference type="NCBI Taxonomy" id="1218801"/>
    <lineage>
        <taxon>Bacteria</taxon>
        <taxon>Pseudomonadati</taxon>
        <taxon>Bacteroidota</taxon>
        <taxon>Flavobacteriia</taxon>
        <taxon>Flavobacteriales</taxon>
        <taxon>Flavobacteriaceae</taxon>
        <taxon>Kordia</taxon>
    </lineage>
</organism>
<dbReference type="AlphaFoldDB" id="A0A7L4ZCP1"/>
<dbReference type="EMBL" id="CP019288">
    <property type="protein sequence ID" value="QHI34692.1"/>
    <property type="molecule type" value="Genomic_DNA"/>
</dbReference>
<dbReference type="KEGG" id="kan:IMCC3317_00350"/>
<gene>
    <name evidence="1" type="ORF">IMCC3317_00350</name>
</gene>
<reference evidence="1 2" key="1">
    <citation type="journal article" date="2013" name="Int. J. Syst. Evol. Microbiol.">
        <title>Kordia antarctica sp. nov., isolated from Antarctic seawater.</title>
        <authorList>
            <person name="Baek K."/>
            <person name="Choi A."/>
            <person name="Kang I."/>
            <person name="Lee K."/>
            <person name="Cho J.C."/>
        </authorList>
    </citation>
    <scope>NUCLEOTIDE SEQUENCE [LARGE SCALE GENOMIC DNA]</scope>
    <source>
        <strain evidence="1 2">IMCC3317</strain>
    </source>
</reference>
<proteinExistence type="predicted"/>
<dbReference type="Proteomes" id="UP000464657">
    <property type="component" value="Chromosome"/>
</dbReference>
<evidence type="ECO:0000313" key="2">
    <source>
        <dbReference type="Proteomes" id="UP000464657"/>
    </source>
</evidence>
<evidence type="ECO:0000313" key="1">
    <source>
        <dbReference type="EMBL" id="QHI34692.1"/>
    </source>
</evidence>
<protein>
    <submittedName>
        <fullName evidence="1">Uncharacterized protein</fullName>
    </submittedName>
</protein>
<keyword evidence="2" id="KW-1185">Reference proteome</keyword>